<evidence type="ECO:0000313" key="6">
    <source>
        <dbReference type="Proteomes" id="UP000188246"/>
    </source>
</evidence>
<gene>
    <name evidence="5" type="ORF">BW732_00785</name>
</gene>
<dbReference type="SUPFAM" id="SSF46785">
    <property type="entry name" value="Winged helix' DNA-binding domain"/>
    <property type="match status" value="1"/>
</dbReference>
<dbReference type="CDD" id="cd07377">
    <property type="entry name" value="WHTH_GntR"/>
    <property type="match status" value="1"/>
</dbReference>
<keyword evidence="3" id="KW-0804">Transcription</keyword>
<dbReference type="AlphaFoldDB" id="A0A1Q2D3E5"/>
<reference evidence="5 6" key="1">
    <citation type="journal article" date="2010" name="Int. J. Syst. Evol. Microbiol.">
        <title>Vagococcus penaei sp. nov., isolated from spoilage microbiota of cooked shrimp (Penaeus vannamei).</title>
        <authorList>
            <person name="Jaffres E."/>
            <person name="Prevost H."/>
            <person name="Rossero A."/>
            <person name="Joffraud J.J."/>
            <person name="Dousset X."/>
        </authorList>
    </citation>
    <scope>NUCLEOTIDE SEQUENCE [LARGE SCALE GENOMIC DNA]</scope>
    <source>
        <strain evidence="5 6">CD276</strain>
    </source>
</reference>
<keyword evidence="6" id="KW-1185">Reference proteome</keyword>
<organism evidence="5 6">
    <name type="scientific">Vagococcus penaei</name>
    <dbReference type="NCBI Taxonomy" id="633807"/>
    <lineage>
        <taxon>Bacteria</taxon>
        <taxon>Bacillati</taxon>
        <taxon>Bacillota</taxon>
        <taxon>Bacilli</taxon>
        <taxon>Lactobacillales</taxon>
        <taxon>Enterococcaceae</taxon>
        <taxon>Vagococcus</taxon>
    </lineage>
</organism>
<dbReference type="GO" id="GO:0003700">
    <property type="term" value="F:DNA-binding transcription factor activity"/>
    <property type="evidence" value="ECO:0007669"/>
    <property type="project" value="InterPro"/>
</dbReference>
<dbReference type="EMBL" id="CP019609">
    <property type="protein sequence ID" value="AQP52902.1"/>
    <property type="molecule type" value="Genomic_DNA"/>
</dbReference>
<dbReference type="OrthoDB" id="9801546at2"/>
<accession>A0A1Q2D3E5</accession>
<dbReference type="InterPro" id="IPR000524">
    <property type="entry name" value="Tscrpt_reg_HTH_GntR"/>
</dbReference>
<dbReference type="STRING" id="633807.BW732_00785"/>
<dbReference type="Pfam" id="PF00392">
    <property type="entry name" value="GntR"/>
    <property type="match status" value="1"/>
</dbReference>
<dbReference type="KEGG" id="vpi:BW732_00785"/>
<keyword evidence="2" id="KW-0238">DNA-binding</keyword>
<evidence type="ECO:0000256" key="1">
    <source>
        <dbReference type="ARBA" id="ARBA00023015"/>
    </source>
</evidence>
<evidence type="ECO:0000256" key="2">
    <source>
        <dbReference type="ARBA" id="ARBA00023125"/>
    </source>
</evidence>
<dbReference type="PROSITE" id="PS50949">
    <property type="entry name" value="HTH_GNTR"/>
    <property type="match status" value="1"/>
</dbReference>
<dbReference type="Proteomes" id="UP000188246">
    <property type="component" value="Chromosome"/>
</dbReference>
<feature type="domain" description="HTH gntR-type" evidence="4">
    <location>
        <begin position="11"/>
        <end position="82"/>
    </location>
</feature>
<name>A0A1Q2D3E5_9ENTE</name>
<evidence type="ECO:0000259" key="4">
    <source>
        <dbReference type="PROSITE" id="PS50949"/>
    </source>
</evidence>
<evidence type="ECO:0000256" key="3">
    <source>
        <dbReference type="ARBA" id="ARBA00023163"/>
    </source>
</evidence>
<dbReference type="InterPro" id="IPR036390">
    <property type="entry name" value="WH_DNA-bd_sf"/>
</dbReference>
<dbReference type="InterPro" id="IPR036388">
    <property type="entry name" value="WH-like_DNA-bd_sf"/>
</dbReference>
<dbReference type="GO" id="GO:0003677">
    <property type="term" value="F:DNA binding"/>
    <property type="evidence" value="ECO:0007669"/>
    <property type="project" value="UniProtKB-KW"/>
</dbReference>
<dbReference type="PANTHER" id="PTHR38445:SF7">
    <property type="entry name" value="GNTR-FAMILY TRANSCRIPTIONAL REGULATOR"/>
    <property type="match status" value="1"/>
</dbReference>
<keyword evidence="1" id="KW-0805">Transcription regulation</keyword>
<dbReference type="PANTHER" id="PTHR38445">
    <property type="entry name" value="HTH-TYPE TRANSCRIPTIONAL REPRESSOR YTRA"/>
    <property type="match status" value="1"/>
</dbReference>
<dbReference type="SMART" id="SM00345">
    <property type="entry name" value="HTH_GNTR"/>
    <property type="match status" value="1"/>
</dbReference>
<protein>
    <recommendedName>
        <fullName evidence="4">HTH gntR-type domain-containing protein</fullName>
    </recommendedName>
</protein>
<sequence length="128" mass="14770">MFINIDIESDIPVYLQLIYEIKRLIITGSLRQGEFLPSIRNLAGDIGINMHTVNKSYKQLVAEGILVKDTKGFKVGALSKRQMNRTLKKEFNERLRQILIDAAMFNLSYEEFSEWQAKVTEDIMKGND</sequence>
<evidence type="ECO:0000313" key="5">
    <source>
        <dbReference type="EMBL" id="AQP52902.1"/>
    </source>
</evidence>
<proteinExistence type="predicted"/>
<dbReference type="RefSeq" id="WP_126844303.1">
    <property type="nucleotide sequence ID" value="NZ_CP019609.1"/>
</dbReference>
<dbReference type="Gene3D" id="1.10.10.10">
    <property type="entry name" value="Winged helix-like DNA-binding domain superfamily/Winged helix DNA-binding domain"/>
    <property type="match status" value="1"/>
</dbReference>